<name>A0A292Q858_9PEZI</name>
<keyword evidence="1" id="KW-1133">Transmembrane helix</keyword>
<reference evidence="2" key="1">
    <citation type="submission" date="2015-10" db="EMBL/GenBank/DDBJ databases">
        <authorList>
            <person name="Regsiter A."/>
            <person name="william w."/>
        </authorList>
    </citation>
    <scope>NUCLEOTIDE SEQUENCE</scope>
    <source>
        <strain evidence="2">Montdore</strain>
    </source>
</reference>
<keyword evidence="1" id="KW-0812">Transmembrane</keyword>
<evidence type="ECO:0000313" key="2">
    <source>
        <dbReference type="EMBL" id="CUS15584.1"/>
    </source>
</evidence>
<feature type="transmembrane region" description="Helical" evidence="1">
    <location>
        <begin position="346"/>
        <end position="371"/>
    </location>
</feature>
<feature type="transmembrane region" description="Helical" evidence="1">
    <location>
        <begin position="297"/>
        <end position="316"/>
    </location>
</feature>
<sequence>MNMRAQKYASVPDWAYGENSAFSFGDDISPYLESDLQVSNATLRVDSDSVQYSYILKDFKEGYSRLTNHVVHSSVNCSLIEFDKGHYWRWNNGNRTGPFGMWDPFGDSIIHGLSTSKAEFGFRELGWGEEGSAETVSEILRVSRDSIVTPPSITNWVSFLDLSNGSSVSPQICQYYFPMAKSGSQNINFMIPLDIVCNGVAWECWPSLTETWPSLAESVGGNASHRIHPREKFFHDTDLYRLSTVGNSGYTMEGGGHRVYLNGFSSSSSAAAANDGAYDLCHSGFFDLPNEAIWNGYSLWIAGLVARLPILAIIHANHDLPKYARGLNPNQTSGTAYLHTALEVDWFRTMLIAFSITGGQILAILAVLGYCKGIYTRDDSHLATAELLKTVITKFDDGKLMTGEELAASLDGVLRERVSYGIREGLDGGPPEVDLTSGLNNNFPPFPQKRRFWGDTGSKIPGPW</sequence>
<keyword evidence="3" id="KW-1185">Reference proteome</keyword>
<organism evidence="2 3">
    <name type="scientific">Tuber aestivum</name>
    <name type="common">summer truffle</name>
    <dbReference type="NCBI Taxonomy" id="59557"/>
    <lineage>
        <taxon>Eukaryota</taxon>
        <taxon>Fungi</taxon>
        <taxon>Dikarya</taxon>
        <taxon>Ascomycota</taxon>
        <taxon>Pezizomycotina</taxon>
        <taxon>Pezizomycetes</taxon>
        <taxon>Pezizales</taxon>
        <taxon>Tuberaceae</taxon>
        <taxon>Tuber</taxon>
    </lineage>
</organism>
<dbReference type="Proteomes" id="UP001412239">
    <property type="component" value="Unassembled WGS sequence"/>
</dbReference>
<protein>
    <submittedName>
        <fullName evidence="2">Uncharacterized protein</fullName>
    </submittedName>
</protein>
<dbReference type="EMBL" id="LN890945">
    <property type="protein sequence ID" value="CUS15584.1"/>
    <property type="molecule type" value="Genomic_DNA"/>
</dbReference>
<dbReference type="AlphaFoldDB" id="A0A292Q858"/>
<accession>A0A292Q858</accession>
<proteinExistence type="predicted"/>
<evidence type="ECO:0000256" key="1">
    <source>
        <dbReference type="SAM" id="Phobius"/>
    </source>
</evidence>
<evidence type="ECO:0000313" key="3">
    <source>
        <dbReference type="Proteomes" id="UP001412239"/>
    </source>
</evidence>
<gene>
    <name evidence="2" type="ORF">GSTUAT00000287001</name>
</gene>
<keyword evidence="1" id="KW-0472">Membrane</keyword>